<gene>
    <name evidence="5" type="ORF">F8M41_013803</name>
</gene>
<dbReference type="Gene3D" id="1.10.30.10">
    <property type="entry name" value="High mobility group box domain"/>
    <property type="match status" value="1"/>
</dbReference>
<sequence>MFTTRGTTGRSILDHDFKRITRTLSNHTDPSQQSIILKQERIVSSMEIDNSRRSSFSEIRTAEFVSNVQYCKDQDHNKQITGNVHHEDGDGDESYIDDTEEELEEEIAVGMAYMSNSTTNIIENSIIMGESSTKAKEKNIPAISVPSDDVMDDLFVPKTAQIIDSMPSDNRGDIGDFELGEFNDEYIQNLDENSLRHTLEESSNNFDVKEIDGRKVQEKSTPNNSSYDGVDNLKYVKDTTKNVTRSDSFANKTNKLDEKNDQSSGEGSRLLDLNQKFNEKIEMIERAFIDGTMALRTALIAFRDLMELIPKDIQQRIAESSGNVNVHEISQEVNADIFPPSSSITTVQETPHETDTNISLEIDESLSVLSNQNVILTPEPSSPSSDGPNILLTPEPERPSLKRKGKQIESPNEKRRAVKEYSPKRPRSAFNYFMRETFSSGSTAHVLPKDRFKLVRKKWNELPDSDKDKYFEMAHADRKRYEREIAGKELRLRHDKPSEGERELLYVLVPTPTPQVLSAYQDYKDTVASSSTSNSNQLGQSCSENDIIEIVDNFEQDESSKSVARNLSSNLNEVDALSDQED</sequence>
<evidence type="ECO:0000256" key="1">
    <source>
        <dbReference type="ARBA" id="ARBA00023125"/>
    </source>
</evidence>
<evidence type="ECO:0000313" key="5">
    <source>
        <dbReference type="EMBL" id="KAF0527309.1"/>
    </source>
</evidence>
<dbReference type="PANTHER" id="PTHR48112">
    <property type="entry name" value="HIGH MOBILITY GROUP PROTEIN DSP1"/>
    <property type="match status" value="1"/>
</dbReference>
<dbReference type="EMBL" id="WTPW01000281">
    <property type="protein sequence ID" value="KAF0527309.1"/>
    <property type="molecule type" value="Genomic_DNA"/>
</dbReference>
<dbReference type="GO" id="GO:0003677">
    <property type="term" value="F:DNA binding"/>
    <property type="evidence" value="ECO:0007669"/>
    <property type="project" value="UniProtKB-UniRule"/>
</dbReference>
<proteinExistence type="predicted"/>
<organism evidence="5 6">
    <name type="scientific">Gigaspora margarita</name>
    <dbReference type="NCBI Taxonomy" id="4874"/>
    <lineage>
        <taxon>Eukaryota</taxon>
        <taxon>Fungi</taxon>
        <taxon>Fungi incertae sedis</taxon>
        <taxon>Mucoromycota</taxon>
        <taxon>Glomeromycotina</taxon>
        <taxon>Glomeromycetes</taxon>
        <taxon>Diversisporales</taxon>
        <taxon>Gigasporaceae</taxon>
        <taxon>Gigaspora</taxon>
    </lineage>
</organism>
<evidence type="ECO:0000259" key="4">
    <source>
        <dbReference type="PROSITE" id="PS50118"/>
    </source>
</evidence>
<dbReference type="SUPFAM" id="SSF47095">
    <property type="entry name" value="HMG-box"/>
    <property type="match status" value="1"/>
</dbReference>
<name>A0A8H4AS05_GIGMA</name>
<dbReference type="GO" id="GO:0005634">
    <property type="term" value="C:nucleus"/>
    <property type="evidence" value="ECO:0007669"/>
    <property type="project" value="UniProtKB-UniRule"/>
</dbReference>
<feature type="region of interest" description="Disordered" evidence="3">
    <location>
        <begin position="375"/>
        <end position="423"/>
    </location>
</feature>
<feature type="compositionally biased region" description="Basic and acidic residues" evidence="3">
    <location>
        <begin position="411"/>
        <end position="423"/>
    </location>
</feature>
<dbReference type="SMART" id="SM00398">
    <property type="entry name" value="HMG"/>
    <property type="match status" value="1"/>
</dbReference>
<keyword evidence="2" id="KW-0539">Nucleus</keyword>
<keyword evidence="1 2" id="KW-0238">DNA-binding</keyword>
<feature type="DNA-binding region" description="HMG box" evidence="2">
    <location>
        <begin position="423"/>
        <end position="489"/>
    </location>
</feature>
<evidence type="ECO:0000256" key="3">
    <source>
        <dbReference type="SAM" id="MobiDB-lite"/>
    </source>
</evidence>
<dbReference type="Proteomes" id="UP000439903">
    <property type="component" value="Unassembled WGS sequence"/>
</dbReference>
<comment type="caution">
    <text evidence="5">The sequence shown here is derived from an EMBL/GenBank/DDBJ whole genome shotgun (WGS) entry which is preliminary data.</text>
</comment>
<dbReference type="AlphaFoldDB" id="A0A8H4AS05"/>
<feature type="domain" description="HMG box" evidence="4">
    <location>
        <begin position="423"/>
        <end position="489"/>
    </location>
</feature>
<reference evidence="5 6" key="1">
    <citation type="journal article" date="2019" name="Environ. Microbiol.">
        <title>At the nexus of three kingdoms: the genome of the mycorrhizal fungus Gigaspora margarita provides insights into plant, endobacterial and fungal interactions.</title>
        <authorList>
            <person name="Venice F."/>
            <person name="Ghignone S."/>
            <person name="Salvioli di Fossalunga A."/>
            <person name="Amselem J."/>
            <person name="Novero M."/>
            <person name="Xianan X."/>
            <person name="Sedzielewska Toro K."/>
            <person name="Morin E."/>
            <person name="Lipzen A."/>
            <person name="Grigoriev I.V."/>
            <person name="Henrissat B."/>
            <person name="Martin F.M."/>
            <person name="Bonfante P."/>
        </authorList>
    </citation>
    <scope>NUCLEOTIDE SEQUENCE [LARGE SCALE GENOMIC DNA]</scope>
    <source>
        <strain evidence="5 6">BEG34</strain>
    </source>
</reference>
<dbReference type="InterPro" id="IPR036910">
    <property type="entry name" value="HMG_box_dom_sf"/>
</dbReference>
<protein>
    <submittedName>
        <fullName evidence="5">Transcription factor A, mitochondrial-like</fullName>
    </submittedName>
</protein>
<dbReference type="OrthoDB" id="2377417at2759"/>
<evidence type="ECO:0000313" key="6">
    <source>
        <dbReference type="Proteomes" id="UP000439903"/>
    </source>
</evidence>
<dbReference type="Pfam" id="PF00505">
    <property type="entry name" value="HMG_box"/>
    <property type="match status" value="1"/>
</dbReference>
<dbReference type="InterPro" id="IPR050342">
    <property type="entry name" value="HMGB"/>
</dbReference>
<evidence type="ECO:0000256" key="2">
    <source>
        <dbReference type="PROSITE-ProRule" id="PRU00267"/>
    </source>
</evidence>
<accession>A0A8H4AS05</accession>
<dbReference type="PROSITE" id="PS50118">
    <property type="entry name" value="HMG_BOX_2"/>
    <property type="match status" value="1"/>
</dbReference>
<keyword evidence="6" id="KW-1185">Reference proteome</keyword>
<dbReference type="InterPro" id="IPR009071">
    <property type="entry name" value="HMG_box_dom"/>
</dbReference>